<protein>
    <submittedName>
        <fullName evidence="1">Uncharacterized protein</fullName>
    </submittedName>
</protein>
<organism evidence="1 2">
    <name type="scientific">Rubrobacter marinus</name>
    <dbReference type="NCBI Taxonomy" id="2653852"/>
    <lineage>
        <taxon>Bacteria</taxon>
        <taxon>Bacillati</taxon>
        <taxon>Actinomycetota</taxon>
        <taxon>Rubrobacteria</taxon>
        <taxon>Rubrobacterales</taxon>
        <taxon>Rubrobacteraceae</taxon>
        <taxon>Rubrobacter</taxon>
    </lineage>
</organism>
<reference evidence="1 2" key="1">
    <citation type="submission" date="2019-10" db="EMBL/GenBank/DDBJ databases">
        <title>Rubrobacter sp nov SCSIO 52915 isolated from a deep-sea sediment in the South China Sea.</title>
        <authorList>
            <person name="Chen R.W."/>
        </authorList>
    </citation>
    <scope>NUCLEOTIDE SEQUENCE [LARGE SCALE GENOMIC DNA]</scope>
    <source>
        <strain evidence="1 2">SCSIO 52915</strain>
    </source>
</reference>
<evidence type="ECO:0000313" key="1">
    <source>
        <dbReference type="EMBL" id="QIN78075.1"/>
    </source>
</evidence>
<dbReference type="Proteomes" id="UP000502706">
    <property type="component" value="Chromosome"/>
</dbReference>
<evidence type="ECO:0000313" key="2">
    <source>
        <dbReference type="Proteomes" id="UP000502706"/>
    </source>
</evidence>
<accession>A0A6G8PV56</accession>
<keyword evidence="2" id="KW-1185">Reference proteome</keyword>
<gene>
    <name evidence="1" type="ORF">GBA65_05605</name>
</gene>
<dbReference type="KEGG" id="rmar:GBA65_05605"/>
<dbReference type="AlphaFoldDB" id="A0A6G8PV56"/>
<proteinExistence type="predicted"/>
<dbReference type="EMBL" id="CP045121">
    <property type="protein sequence ID" value="QIN78075.1"/>
    <property type="molecule type" value="Genomic_DNA"/>
</dbReference>
<dbReference type="RefSeq" id="WP_166395753.1">
    <property type="nucleotide sequence ID" value="NZ_CP045121.1"/>
</dbReference>
<sequence>MISDDLLAYAAPKGAKGKCRVRVYEPDDPKLDATVIIASEVPITRAEHSGGGVHDRRAGGGLLSPLREARVYRPPSPEDFEMVWFGRYRAQEIRRMGPHLLWDLEVGEPERKPLDRQTVEVLVGQEV</sequence>
<name>A0A6G8PV56_9ACTN</name>